<dbReference type="EMBL" id="JANLFC010000032">
    <property type="protein sequence ID" value="MCR4449032.1"/>
    <property type="molecule type" value="Genomic_DNA"/>
</dbReference>
<dbReference type="AlphaFoldDB" id="A0AAW5MBA7"/>
<evidence type="ECO:0000313" key="1">
    <source>
        <dbReference type="EMBL" id="MCR4449032.1"/>
    </source>
</evidence>
<gene>
    <name evidence="1" type="ORF">NS965_11635</name>
</gene>
<dbReference type="RefSeq" id="WP_182963760.1">
    <property type="nucleotide sequence ID" value="NZ_AP022281.1"/>
</dbReference>
<sequence>MTELTNSIATPKRGRPVFTHDNRFVRQWLYRYSTSLPLEDGLLLPFKVPSIYELPSWCNDVIVGAARLNNSEKYTGKPLNTTLIIKLLMAFPTLTNANVKAFLESRMADTVSKQYVSQLANAAISASKSIDYYLAKLELGEQIGRGPTGNSLTLFSNPSDHSSVWSECQAA</sequence>
<dbReference type="Proteomes" id="UP001204061">
    <property type="component" value="Unassembled WGS sequence"/>
</dbReference>
<evidence type="ECO:0000313" key="2">
    <source>
        <dbReference type="Proteomes" id="UP001204061"/>
    </source>
</evidence>
<proteinExistence type="predicted"/>
<protein>
    <submittedName>
        <fullName evidence="1">Uncharacterized protein</fullName>
    </submittedName>
</protein>
<comment type="caution">
    <text evidence="1">The sequence shown here is derived from an EMBL/GenBank/DDBJ whole genome shotgun (WGS) entry which is preliminary data.</text>
</comment>
<organism evidence="1 2">
    <name type="scientific">Aeromonas veronii</name>
    <dbReference type="NCBI Taxonomy" id="654"/>
    <lineage>
        <taxon>Bacteria</taxon>
        <taxon>Pseudomonadati</taxon>
        <taxon>Pseudomonadota</taxon>
        <taxon>Gammaproteobacteria</taxon>
        <taxon>Aeromonadales</taxon>
        <taxon>Aeromonadaceae</taxon>
        <taxon>Aeromonas</taxon>
    </lineage>
</organism>
<name>A0AAW5MBA7_AERVE</name>
<reference evidence="1" key="1">
    <citation type="submission" date="2022-08" db="EMBL/GenBank/DDBJ databases">
        <title>A global survey of hypervirulent Aeromonas hydrophila identified this emerging pathogen in farmed fish in the lower Mekong River basin.</title>
        <authorList>
            <person name="Xu T."/>
            <person name="Rasmussen-Ivey C.R."/>
            <person name="Moen F.S."/>
            <person name="Fernandez Bravo A."/>
            <person name="Lamy B."/>
            <person name="Beaz-Hidalgo R."/>
            <person name="Khan C.D."/>
            <person name="Castro Escarpulli G."/>
            <person name="Yasin I.S.M."/>
            <person name="Figueras M.J."/>
            <person name="Azzam Sayuti M."/>
            <person name="Karim M.M."/>
            <person name="Alam K.M."/>
            <person name="Le T.T.T."/>
            <person name="Thao N.H.P."/>
            <person name="Addo S."/>
            <person name="Duodu S."/>
            <person name="Ali S."/>
            <person name="Mey S."/>
            <person name="Somony T."/>
            <person name="Liles M.R."/>
        </authorList>
    </citation>
    <scope>NUCLEOTIDE SEQUENCE</scope>
    <source>
        <strain evidence="1">0.14</strain>
    </source>
</reference>
<accession>A0AAW5MBA7</accession>